<comment type="caution">
    <text evidence="5">The sequence shown here is derived from an EMBL/GenBank/DDBJ whole genome shotgun (WGS) entry which is preliminary data.</text>
</comment>
<dbReference type="Pfam" id="PF00392">
    <property type="entry name" value="GntR"/>
    <property type="match status" value="1"/>
</dbReference>
<evidence type="ECO:0000313" key="6">
    <source>
        <dbReference type="Proteomes" id="UP001549164"/>
    </source>
</evidence>
<dbReference type="RefSeq" id="WP_354433275.1">
    <property type="nucleotide sequence ID" value="NZ_JBEPLY010000002.1"/>
</dbReference>
<keyword evidence="3" id="KW-0804">Transcription</keyword>
<feature type="domain" description="HTH gntR-type" evidence="4">
    <location>
        <begin position="15"/>
        <end position="83"/>
    </location>
</feature>
<dbReference type="SMART" id="SM00895">
    <property type="entry name" value="FCD"/>
    <property type="match status" value="1"/>
</dbReference>
<keyword evidence="6" id="KW-1185">Reference proteome</keyword>
<name>A0ABV2I7S9_9HYPH</name>
<evidence type="ECO:0000256" key="1">
    <source>
        <dbReference type="ARBA" id="ARBA00023015"/>
    </source>
</evidence>
<keyword evidence="1" id="KW-0805">Transcription regulation</keyword>
<accession>A0ABV2I7S9</accession>
<dbReference type="Gene3D" id="1.10.10.10">
    <property type="entry name" value="Winged helix-like DNA-binding domain superfamily/Winged helix DNA-binding domain"/>
    <property type="match status" value="1"/>
</dbReference>
<sequence length="247" mass="27117">MTDIIETRNAPEAPRTRVSLIAEGLRSDIESGRFKPGDRLPSESELTRLHGVSRTVVREAISLLRSEGLAEARKGSGVYALDPVSARRRHPFSDLDTERLSGVIELFELRSAFEIRAAALAAGRRSAAQIDAIVKANDDIANCFTTGESTRAADFAFHYAIAQASQNKRFPEFLSLIRPGIVPRVELEAHDGTPRTYVPNPKMVEEHERIVDAIIDGDPEAAEEAMKDHLEGSLGRYRAMLKGARAG</sequence>
<reference evidence="5 6" key="1">
    <citation type="submission" date="2024-06" db="EMBL/GenBank/DDBJ databases">
        <title>Genomic Encyclopedia of Type Strains, Phase IV (KMG-IV): sequencing the most valuable type-strain genomes for metagenomic binning, comparative biology and taxonomic classification.</title>
        <authorList>
            <person name="Goeker M."/>
        </authorList>
    </citation>
    <scope>NUCLEOTIDE SEQUENCE [LARGE SCALE GENOMIC DNA]</scope>
    <source>
        <strain evidence="5 6">DSM 28102</strain>
    </source>
</reference>
<dbReference type="SUPFAM" id="SSF48008">
    <property type="entry name" value="GntR ligand-binding domain-like"/>
    <property type="match status" value="1"/>
</dbReference>
<dbReference type="PROSITE" id="PS50949">
    <property type="entry name" value="HTH_GNTR"/>
    <property type="match status" value="1"/>
</dbReference>
<dbReference type="InterPro" id="IPR011711">
    <property type="entry name" value="GntR_C"/>
</dbReference>
<gene>
    <name evidence="5" type="ORF">ABID12_000907</name>
</gene>
<evidence type="ECO:0000256" key="2">
    <source>
        <dbReference type="ARBA" id="ARBA00023125"/>
    </source>
</evidence>
<dbReference type="CDD" id="cd07377">
    <property type="entry name" value="WHTH_GntR"/>
    <property type="match status" value="1"/>
</dbReference>
<dbReference type="EMBL" id="JBEPLY010000002">
    <property type="protein sequence ID" value="MET3598980.1"/>
    <property type="molecule type" value="Genomic_DNA"/>
</dbReference>
<evidence type="ECO:0000259" key="4">
    <source>
        <dbReference type="PROSITE" id="PS50949"/>
    </source>
</evidence>
<dbReference type="Pfam" id="PF07729">
    <property type="entry name" value="FCD"/>
    <property type="match status" value="1"/>
</dbReference>
<keyword evidence="2 5" id="KW-0238">DNA-binding</keyword>
<organism evidence="5 6">
    <name type="scientific">Martelella mangrovi</name>
    <dbReference type="NCBI Taxonomy" id="1397477"/>
    <lineage>
        <taxon>Bacteria</taxon>
        <taxon>Pseudomonadati</taxon>
        <taxon>Pseudomonadota</taxon>
        <taxon>Alphaproteobacteria</taxon>
        <taxon>Hyphomicrobiales</taxon>
        <taxon>Aurantimonadaceae</taxon>
        <taxon>Martelella</taxon>
    </lineage>
</organism>
<dbReference type="PANTHER" id="PTHR43537">
    <property type="entry name" value="TRANSCRIPTIONAL REGULATOR, GNTR FAMILY"/>
    <property type="match status" value="1"/>
</dbReference>
<dbReference type="GO" id="GO:0003677">
    <property type="term" value="F:DNA binding"/>
    <property type="evidence" value="ECO:0007669"/>
    <property type="project" value="UniProtKB-KW"/>
</dbReference>
<dbReference type="Gene3D" id="1.20.120.530">
    <property type="entry name" value="GntR ligand-binding domain-like"/>
    <property type="match status" value="1"/>
</dbReference>
<dbReference type="SMART" id="SM00345">
    <property type="entry name" value="HTH_GNTR"/>
    <property type="match status" value="1"/>
</dbReference>
<proteinExistence type="predicted"/>
<dbReference type="PANTHER" id="PTHR43537:SF5">
    <property type="entry name" value="UXU OPERON TRANSCRIPTIONAL REGULATOR"/>
    <property type="match status" value="1"/>
</dbReference>
<dbReference type="InterPro" id="IPR000524">
    <property type="entry name" value="Tscrpt_reg_HTH_GntR"/>
</dbReference>
<dbReference type="InterPro" id="IPR036388">
    <property type="entry name" value="WH-like_DNA-bd_sf"/>
</dbReference>
<dbReference type="SUPFAM" id="SSF46785">
    <property type="entry name" value="Winged helix' DNA-binding domain"/>
    <property type="match status" value="1"/>
</dbReference>
<dbReference type="InterPro" id="IPR008920">
    <property type="entry name" value="TF_FadR/GntR_C"/>
</dbReference>
<dbReference type="Proteomes" id="UP001549164">
    <property type="component" value="Unassembled WGS sequence"/>
</dbReference>
<dbReference type="PRINTS" id="PR00035">
    <property type="entry name" value="HTHGNTR"/>
</dbReference>
<dbReference type="InterPro" id="IPR036390">
    <property type="entry name" value="WH_DNA-bd_sf"/>
</dbReference>
<evidence type="ECO:0000256" key="3">
    <source>
        <dbReference type="ARBA" id="ARBA00023163"/>
    </source>
</evidence>
<protein>
    <submittedName>
        <fullName evidence="5">DNA-binding FadR family transcriptional regulator</fullName>
    </submittedName>
</protein>
<evidence type="ECO:0000313" key="5">
    <source>
        <dbReference type="EMBL" id="MET3598980.1"/>
    </source>
</evidence>